<gene>
    <name evidence="3" type="ORF">GKC41_05970</name>
</gene>
<dbReference type="InterPro" id="IPR001347">
    <property type="entry name" value="SIS_dom"/>
</dbReference>
<dbReference type="GO" id="GO:0097367">
    <property type="term" value="F:carbohydrate derivative binding"/>
    <property type="evidence" value="ECO:0007669"/>
    <property type="project" value="InterPro"/>
</dbReference>
<dbReference type="Gene3D" id="3.40.50.10490">
    <property type="entry name" value="Glucose-6-phosphate isomerase like protein, domain 1"/>
    <property type="match status" value="1"/>
</dbReference>
<comment type="caution">
    <text evidence="3">The sequence shown here is derived from an EMBL/GenBank/DDBJ whole genome shotgun (WGS) entry which is preliminary data.</text>
</comment>
<dbReference type="PANTHER" id="PTHR43443:SF1">
    <property type="entry name" value="3-HEXULOSE-6-PHOSPHATE ISOMERASE"/>
    <property type="match status" value="1"/>
</dbReference>
<accession>A0A6N7TYS7</accession>
<dbReference type="OrthoDB" id="9797832at2"/>
<feature type="domain" description="SIS" evidence="2">
    <location>
        <begin position="28"/>
        <end position="171"/>
    </location>
</feature>
<evidence type="ECO:0000313" key="4">
    <source>
        <dbReference type="Proteomes" id="UP000436357"/>
    </source>
</evidence>
<dbReference type="InterPro" id="IPR046348">
    <property type="entry name" value="SIS_dom_sf"/>
</dbReference>
<organism evidence="3 4">
    <name type="scientific">Bifidobacterium asteroides</name>
    <dbReference type="NCBI Taxonomy" id="1684"/>
    <lineage>
        <taxon>Bacteria</taxon>
        <taxon>Bacillati</taxon>
        <taxon>Actinomycetota</taxon>
        <taxon>Actinomycetes</taxon>
        <taxon>Bifidobacteriales</taxon>
        <taxon>Bifidobacteriaceae</taxon>
        <taxon>Bifidobacterium</taxon>
    </lineage>
</organism>
<reference evidence="3 4" key="1">
    <citation type="submission" date="2019-11" db="EMBL/GenBank/DDBJ databases">
        <title>Draft Genome Sequence of Plant Growth-Promoting Rhizosphere-Associated Bacteria.</title>
        <authorList>
            <person name="Vasilyev I.Y."/>
            <person name="Radchenko V."/>
            <person name="Ilnitskaya E.V."/>
        </authorList>
    </citation>
    <scope>NUCLEOTIDE SEQUENCE [LARGE SCALE GENOMIC DNA]</scope>
    <source>
        <strain evidence="3 4">VRA_9sq_n</strain>
    </source>
</reference>
<dbReference type="Pfam" id="PF01380">
    <property type="entry name" value="SIS"/>
    <property type="match status" value="1"/>
</dbReference>
<dbReference type="AlphaFoldDB" id="A0A6N7TYS7"/>
<dbReference type="Proteomes" id="UP000436357">
    <property type="component" value="Unassembled WGS sequence"/>
</dbReference>
<proteinExistence type="inferred from homology"/>
<protein>
    <submittedName>
        <fullName evidence="3">SIS domain-containing protein</fullName>
    </submittedName>
</protein>
<sequence length="184" mass="20208">MDSEQTESILDELKQTFDSMDYANVDSFIQMLKKARHIVCAGVGREGLTCRAFCMRLMHLGFDSHWVWDDTAPALGPGDLFVFTCGSGEIAHLLTIARLAKDAGASVVCCTGVPGSTAASVADLTIFIPATVFKGQGDLVPSLQPMGTLWETASWVFFDSLVYEIHKEEGISYSSMTKRHRNYE</sequence>
<dbReference type="CDD" id="cd05005">
    <property type="entry name" value="SIS_PHI"/>
    <property type="match status" value="1"/>
</dbReference>
<dbReference type="GO" id="GO:1901135">
    <property type="term" value="P:carbohydrate derivative metabolic process"/>
    <property type="evidence" value="ECO:0007669"/>
    <property type="project" value="InterPro"/>
</dbReference>
<dbReference type="SUPFAM" id="SSF53697">
    <property type="entry name" value="SIS domain"/>
    <property type="match status" value="1"/>
</dbReference>
<dbReference type="RefSeq" id="WP_154313383.1">
    <property type="nucleotide sequence ID" value="NZ_WKKW01000003.1"/>
</dbReference>
<dbReference type="EMBL" id="WKKW01000003">
    <property type="protein sequence ID" value="MSD91200.1"/>
    <property type="molecule type" value="Genomic_DNA"/>
</dbReference>
<name>A0A6N7TYS7_9BIFI</name>
<evidence type="ECO:0000259" key="2">
    <source>
        <dbReference type="PROSITE" id="PS51464"/>
    </source>
</evidence>
<dbReference type="GO" id="GO:0016853">
    <property type="term" value="F:isomerase activity"/>
    <property type="evidence" value="ECO:0007669"/>
    <property type="project" value="InterPro"/>
</dbReference>
<dbReference type="InterPro" id="IPR017552">
    <property type="entry name" value="PHI/rmpB"/>
</dbReference>
<comment type="similarity">
    <text evidence="1">Belongs to the SIS family. PHI subfamily.</text>
</comment>
<dbReference type="PROSITE" id="PS51464">
    <property type="entry name" value="SIS"/>
    <property type="match status" value="1"/>
</dbReference>
<dbReference type="PANTHER" id="PTHR43443">
    <property type="entry name" value="3-HEXULOSE-6-PHOSPHATE ISOMERASE"/>
    <property type="match status" value="1"/>
</dbReference>
<evidence type="ECO:0000256" key="1">
    <source>
        <dbReference type="ARBA" id="ARBA00009235"/>
    </source>
</evidence>
<evidence type="ECO:0000313" key="3">
    <source>
        <dbReference type="EMBL" id="MSD91200.1"/>
    </source>
</evidence>